<dbReference type="Pfam" id="PF00571">
    <property type="entry name" value="CBS"/>
    <property type="match status" value="2"/>
</dbReference>
<proteinExistence type="predicted"/>
<dbReference type="AlphaFoldDB" id="A0A1H5V987"/>
<dbReference type="CDD" id="cd02205">
    <property type="entry name" value="CBS_pair_SF"/>
    <property type="match status" value="1"/>
</dbReference>
<evidence type="ECO:0000256" key="1">
    <source>
        <dbReference type="PROSITE-ProRule" id="PRU00703"/>
    </source>
</evidence>
<dbReference type="SUPFAM" id="SSF54631">
    <property type="entry name" value="CBS-domain pair"/>
    <property type="match status" value="1"/>
</dbReference>
<feature type="domain" description="CBS" evidence="2">
    <location>
        <begin position="11"/>
        <end position="68"/>
    </location>
</feature>
<evidence type="ECO:0000313" key="3">
    <source>
        <dbReference type="EMBL" id="SEF83321.1"/>
    </source>
</evidence>
<name>A0A1H5V987_9PSEU</name>
<reference evidence="5 6" key="1">
    <citation type="submission" date="2016-10" db="EMBL/GenBank/DDBJ databases">
        <authorList>
            <person name="Varghese N."/>
            <person name="Submissions S."/>
        </authorList>
    </citation>
    <scope>NUCLEOTIDE SEQUENCE [LARGE SCALE GENOMIC DNA]</scope>
    <source>
        <strain evidence="6">ATCC 20501</strain>
        <strain evidence="4 5">CGMCC 4.3529</strain>
    </source>
</reference>
<organism evidence="3 6">
    <name type="scientific">Saccharopolyspora kobensis</name>
    <dbReference type="NCBI Taxonomy" id="146035"/>
    <lineage>
        <taxon>Bacteria</taxon>
        <taxon>Bacillati</taxon>
        <taxon>Actinomycetota</taxon>
        <taxon>Actinomycetes</taxon>
        <taxon>Pseudonocardiales</taxon>
        <taxon>Pseudonocardiaceae</taxon>
        <taxon>Saccharopolyspora</taxon>
    </lineage>
</organism>
<evidence type="ECO:0000313" key="4">
    <source>
        <dbReference type="EMBL" id="SFC64155.1"/>
    </source>
</evidence>
<evidence type="ECO:0000313" key="6">
    <source>
        <dbReference type="Proteomes" id="UP000236729"/>
    </source>
</evidence>
<dbReference type="RefSeq" id="WP_093347101.1">
    <property type="nucleotide sequence ID" value="NZ_FNVB01000002.1"/>
</dbReference>
<dbReference type="EMBL" id="FOME01000001">
    <property type="protein sequence ID" value="SFC64155.1"/>
    <property type="molecule type" value="Genomic_DNA"/>
</dbReference>
<dbReference type="InterPro" id="IPR046342">
    <property type="entry name" value="CBS_dom_sf"/>
</dbReference>
<dbReference type="InterPro" id="IPR000644">
    <property type="entry name" value="CBS_dom"/>
</dbReference>
<evidence type="ECO:0000259" key="2">
    <source>
        <dbReference type="PROSITE" id="PS51371"/>
    </source>
</evidence>
<dbReference type="EMBL" id="FNVB01000002">
    <property type="protein sequence ID" value="SEF83321.1"/>
    <property type="molecule type" value="Genomic_DNA"/>
</dbReference>
<accession>A0A1H5V987</accession>
<accession>A0A1I1KU59</accession>
<keyword evidence="1" id="KW-0129">CBS domain</keyword>
<protein>
    <submittedName>
        <fullName evidence="3">CBS domain-containing protein</fullName>
    </submittedName>
</protein>
<sequence>MTDRTSSLDLASTPVVAVRPELDAMGALYEMYARDVHHLAVVADDGSVGLVSASDLLQGIAAWYPKTEVTVGSLCAVPGPVVEASDGIDVAARRMIDARTDAVLVMRSGCVCGVLTAVDLVRSIARSSAAPDGRVEREGEGS</sequence>
<dbReference type="PROSITE" id="PS51371">
    <property type="entry name" value="CBS"/>
    <property type="match status" value="1"/>
</dbReference>
<dbReference type="SMR" id="A0A1H5V987"/>
<gene>
    <name evidence="3" type="ORF">SAMN02982929_00794</name>
    <name evidence="4" type="ORF">SAMN05216506_1011276</name>
</gene>
<reference evidence="3" key="2">
    <citation type="submission" date="2016-10" db="EMBL/GenBank/DDBJ databases">
        <authorList>
            <person name="de Groot N.N."/>
        </authorList>
    </citation>
    <scope>NUCLEOTIDE SEQUENCE [LARGE SCALE GENOMIC DNA]</scope>
    <source>
        <strain evidence="3">ATCC 20501</strain>
    </source>
</reference>
<dbReference type="Gene3D" id="3.10.580.10">
    <property type="entry name" value="CBS-domain"/>
    <property type="match status" value="1"/>
</dbReference>
<evidence type="ECO:0000313" key="5">
    <source>
        <dbReference type="Proteomes" id="UP000199690"/>
    </source>
</evidence>
<dbReference type="SMART" id="SM00116">
    <property type="entry name" value="CBS"/>
    <property type="match status" value="2"/>
</dbReference>
<dbReference type="Proteomes" id="UP000236729">
    <property type="component" value="Unassembled WGS sequence"/>
</dbReference>
<dbReference type="Proteomes" id="UP000199690">
    <property type="component" value="Unassembled WGS sequence"/>
</dbReference>
<keyword evidence="5" id="KW-1185">Reference proteome</keyword>